<feature type="region of interest" description="Disordered" evidence="6">
    <location>
        <begin position="50"/>
        <end position="77"/>
    </location>
</feature>
<evidence type="ECO:0000256" key="5">
    <source>
        <dbReference type="ARBA" id="ARBA00051722"/>
    </source>
</evidence>
<dbReference type="PROSITE" id="PS50056">
    <property type="entry name" value="TYR_PHOSPHATASE_2"/>
    <property type="match status" value="2"/>
</dbReference>
<dbReference type="Gene3D" id="3.90.190.10">
    <property type="entry name" value="Protein tyrosine phosphatase superfamily"/>
    <property type="match status" value="2"/>
</dbReference>
<organism evidence="10 11">
    <name type="scientific">Ridgeia piscesae</name>
    <name type="common">Tubeworm</name>
    <dbReference type="NCBI Taxonomy" id="27915"/>
    <lineage>
        <taxon>Eukaryota</taxon>
        <taxon>Metazoa</taxon>
        <taxon>Spiralia</taxon>
        <taxon>Lophotrochozoa</taxon>
        <taxon>Annelida</taxon>
        <taxon>Polychaeta</taxon>
        <taxon>Sedentaria</taxon>
        <taxon>Canalipalpata</taxon>
        <taxon>Sabellida</taxon>
        <taxon>Siboglinidae</taxon>
        <taxon>Ridgeia</taxon>
    </lineage>
</organism>
<keyword evidence="4" id="KW-0904">Protein phosphatase</keyword>
<keyword evidence="7" id="KW-1133">Transmembrane helix</keyword>
<dbReference type="Proteomes" id="UP001209878">
    <property type="component" value="Unassembled WGS sequence"/>
</dbReference>
<dbReference type="SMART" id="SM00404">
    <property type="entry name" value="PTPc_motif"/>
    <property type="match status" value="2"/>
</dbReference>
<evidence type="ECO:0000256" key="2">
    <source>
        <dbReference type="ARBA" id="ARBA00013064"/>
    </source>
</evidence>
<name>A0AAD9PBK0_RIDPI</name>
<dbReference type="FunFam" id="3.90.190.10:FF:000062">
    <property type="entry name" value="Receptor-type tyrosine-protein phosphatase kappa"/>
    <property type="match status" value="1"/>
</dbReference>
<comment type="caution">
    <text evidence="10">The sequence shown here is derived from an EMBL/GenBank/DDBJ whole genome shotgun (WGS) entry which is preliminary data.</text>
</comment>
<feature type="compositionally biased region" description="Low complexity" evidence="6">
    <location>
        <begin position="50"/>
        <end position="71"/>
    </location>
</feature>
<keyword evidence="7" id="KW-0472">Membrane</keyword>
<dbReference type="InterPro" id="IPR016130">
    <property type="entry name" value="Tyr_Pase_AS"/>
</dbReference>
<evidence type="ECO:0000256" key="1">
    <source>
        <dbReference type="ARBA" id="ARBA00009580"/>
    </source>
</evidence>
<dbReference type="PROSITE" id="PS00383">
    <property type="entry name" value="TYR_PHOSPHATASE_1"/>
    <property type="match status" value="2"/>
</dbReference>
<evidence type="ECO:0000259" key="9">
    <source>
        <dbReference type="PROSITE" id="PS50056"/>
    </source>
</evidence>
<accession>A0AAD9PBK0</accession>
<dbReference type="SUPFAM" id="SSF52799">
    <property type="entry name" value="(Phosphotyrosine protein) phosphatases II"/>
    <property type="match status" value="2"/>
</dbReference>
<dbReference type="EC" id="3.1.3.48" evidence="2"/>
<protein>
    <recommendedName>
        <fullName evidence="2">protein-tyrosine-phosphatase</fullName>
        <ecNumber evidence="2">3.1.3.48</ecNumber>
    </recommendedName>
</protein>
<dbReference type="PANTHER" id="PTHR19134">
    <property type="entry name" value="RECEPTOR-TYPE TYROSINE-PROTEIN PHOSPHATASE"/>
    <property type="match status" value="1"/>
</dbReference>
<dbReference type="PRINTS" id="PR00700">
    <property type="entry name" value="PRTYPHPHTASE"/>
</dbReference>
<dbReference type="AlphaFoldDB" id="A0AAD9PBK0"/>
<dbReference type="InterPro" id="IPR000387">
    <property type="entry name" value="Tyr_Pase_dom"/>
</dbReference>
<comment type="similarity">
    <text evidence="1">Belongs to the protein-tyrosine phosphatase family.</text>
</comment>
<evidence type="ECO:0000256" key="7">
    <source>
        <dbReference type="SAM" id="Phobius"/>
    </source>
</evidence>
<dbReference type="InterPro" id="IPR050348">
    <property type="entry name" value="Protein-Tyr_Phosphatase"/>
</dbReference>
<evidence type="ECO:0000259" key="8">
    <source>
        <dbReference type="PROSITE" id="PS50055"/>
    </source>
</evidence>
<feature type="domain" description="Tyrosine specific protein phosphatases" evidence="9">
    <location>
        <begin position="659"/>
        <end position="731"/>
    </location>
</feature>
<evidence type="ECO:0000256" key="6">
    <source>
        <dbReference type="SAM" id="MobiDB-lite"/>
    </source>
</evidence>
<feature type="domain" description="Tyrosine-protein phosphatase" evidence="8">
    <location>
        <begin position="475"/>
        <end position="740"/>
    </location>
</feature>
<dbReference type="EMBL" id="JAODUO010000048">
    <property type="protein sequence ID" value="KAK2191692.1"/>
    <property type="molecule type" value="Genomic_DNA"/>
</dbReference>
<feature type="domain" description="Tyrosine-protein phosphatase" evidence="8">
    <location>
        <begin position="196"/>
        <end position="451"/>
    </location>
</feature>
<dbReference type="PROSITE" id="PS50055">
    <property type="entry name" value="TYR_PHOSPHATASE_PTP"/>
    <property type="match status" value="2"/>
</dbReference>
<sequence>MYTDVERVNQTQLSVDVLSYGVYEVIVTATNNENISSTSDVVLVSLTTTTSTTTTTTTTPTPTTTTATTPPRASKNVAPSTGGLGTGGAVGVAFAVIVVIAGVVAVIGVVLLRRRRSDHDQQSATDNIALGFTKPDKADPDEGKVVFNGGKKAEIEEENSTSIYANAQEVARQEQHGIALSDLAVYVKEKRRNNGFEKEFEDIPFGIQAKCEAAKKPENKSRNRYVNILPYDHSRVVLSTEGTQSDYINANHIMGYEDKKNAYIACQAPHDRNIEELCAMVWQEKTNTIVMLTNIYEMGKQKCSQYWPEKGKTSTWGSFKIESISEEKFADYVIREFSLKNEALKKMRRVRQFHFTGWPDLGTPEFAYPLMAFHRKVHSFDSERRGPLVVHCSAGVGRTGTFIAIDILTEQAKAEGKVDVFQCVSLLRTQRMNMVQTLKQYIYVYQALLELNEVDIIACSELKQTFDELCKSSKLAEQFERLNALKPVRKNVKCAALEPKNVTKNRDIKIIPDDRHRPHLSTPWTEGNDYINAVFVHGYKERNAYIITQSPMTATVVDLWRLLNDHESRTVVMLDHSDVTGDECASYYPSQTAIKCKYGPFEVELVDTVTTENADVTVREFKFSKSNRSGDSGTVIKQFQLNNSWSRDSPLPSNATVLVDLLDAVEKWQQQNGNGPIVIHCTDGASRSGLVCAASYLLEHMKVEQEVDVFHAVQHIRTTRPQLIAHLAQYRFLHEVALAYMSQFDTYANFQ</sequence>
<dbReference type="InterPro" id="IPR029021">
    <property type="entry name" value="Prot-tyrosine_phosphatase-like"/>
</dbReference>
<proteinExistence type="inferred from homology"/>
<dbReference type="SMART" id="SM00194">
    <property type="entry name" value="PTPc"/>
    <property type="match status" value="2"/>
</dbReference>
<dbReference type="FunFam" id="3.90.190.10:FF:000102">
    <property type="entry name" value="Receptor-type tyrosine-protein phosphatase"/>
    <property type="match status" value="1"/>
</dbReference>
<evidence type="ECO:0000256" key="3">
    <source>
        <dbReference type="ARBA" id="ARBA00022801"/>
    </source>
</evidence>
<keyword evidence="11" id="KW-1185">Reference proteome</keyword>
<evidence type="ECO:0000313" key="10">
    <source>
        <dbReference type="EMBL" id="KAK2191692.1"/>
    </source>
</evidence>
<dbReference type="InterPro" id="IPR000242">
    <property type="entry name" value="PTP_cat"/>
</dbReference>
<gene>
    <name evidence="10" type="ORF">NP493_48g07145</name>
</gene>
<reference evidence="10" key="1">
    <citation type="journal article" date="2023" name="Mol. Biol. Evol.">
        <title>Third-Generation Sequencing Reveals the Adaptive Role of the Epigenome in Three Deep-Sea Polychaetes.</title>
        <authorList>
            <person name="Perez M."/>
            <person name="Aroh O."/>
            <person name="Sun Y."/>
            <person name="Lan Y."/>
            <person name="Juniper S.K."/>
            <person name="Young C.R."/>
            <person name="Angers B."/>
            <person name="Qian P.Y."/>
        </authorList>
    </citation>
    <scope>NUCLEOTIDE SEQUENCE</scope>
    <source>
        <strain evidence="10">R07B-5</strain>
    </source>
</reference>
<keyword evidence="3" id="KW-0378">Hydrolase</keyword>
<feature type="transmembrane region" description="Helical" evidence="7">
    <location>
        <begin position="89"/>
        <end position="112"/>
    </location>
</feature>
<comment type="catalytic activity">
    <reaction evidence="5">
        <text>O-phospho-L-tyrosyl-[protein] + H2O = L-tyrosyl-[protein] + phosphate</text>
        <dbReference type="Rhea" id="RHEA:10684"/>
        <dbReference type="Rhea" id="RHEA-COMP:10136"/>
        <dbReference type="Rhea" id="RHEA-COMP:20101"/>
        <dbReference type="ChEBI" id="CHEBI:15377"/>
        <dbReference type="ChEBI" id="CHEBI:43474"/>
        <dbReference type="ChEBI" id="CHEBI:46858"/>
        <dbReference type="ChEBI" id="CHEBI:61978"/>
        <dbReference type="EC" id="3.1.3.48"/>
    </reaction>
</comment>
<dbReference type="InterPro" id="IPR003595">
    <property type="entry name" value="Tyr_Pase_cat"/>
</dbReference>
<dbReference type="GO" id="GO:0004725">
    <property type="term" value="F:protein tyrosine phosphatase activity"/>
    <property type="evidence" value="ECO:0007669"/>
    <property type="project" value="UniProtKB-EC"/>
</dbReference>
<keyword evidence="7" id="KW-0812">Transmembrane</keyword>
<dbReference type="PANTHER" id="PTHR19134:SF562">
    <property type="entry name" value="PROTEIN-TYROSINE-PHOSPHATASE"/>
    <property type="match status" value="1"/>
</dbReference>
<evidence type="ECO:0000256" key="4">
    <source>
        <dbReference type="ARBA" id="ARBA00022912"/>
    </source>
</evidence>
<evidence type="ECO:0000313" key="11">
    <source>
        <dbReference type="Proteomes" id="UP001209878"/>
    </source>
</evidence>
<dbReference type="Pfam" id="PF00102">
    <property type="entry name" value="Y_phosphatase"/>
    <property type="match status" value="2"/>
</dbReference>
<feature type="domain" description="Tyrosine specific protein phosphatases" evidence="9">
    <location>
        <begin position="371"/>
        <end position="442"/>
    </location>
</feature>